<sequence>MMISEFPQVGDTINDYTFDDILYSLDSRKIYLATRYDSISQPQKVVIKVISIENDDIQCINNETNLLLEINSPFVLNAIEIFDSNGFRFLVTPRISDGDSLAFAGKCDELFVKCIIYDVLKGLNYLHEMNIWHRDIKPENIFIKLNDDQNKPVTAVVGDLGFAKKFDYQENQSDEYIGTLPFCSPQIIANHPCMFSTK</sequence>
<accession>A0A1J4J6T8</accession>
<dbReference type="EMBL" id="MLAK01001407">
    <property type="protein sequence ID" value="OHS93371.1"/>
    <property type="molecule type" value="Genomic_DNA"/>
</dbReference>
<dbReference type="InterPro" id="IPR000719">
    <property type="entry name" value="Prot_kinase_dom"/>
</dbReference>
<reference evidence="2" key="1">
    <citation type="submission" date="2016-10" db="EMBL/GenBank/DDBJ databases">
        <authorList>
            <person name="Benchimol M."/>
            <person name="Almeida L.G."/>
            <person name="Vasconcelos A.T."/>
            <person name="Perreira-Neves A."/>
            <person name="Rosa I.A."/>
            <person name="Tasca T."/>
            <person name="Bogo M.R."/>
            <person name="de Souza W."/>
        </authorList>
    </citation>
    <scope>NUCLEOTIDE SEQUENCE [LARGE SCALE GENOMIC DNA]</scope>
    <source>
        <strain evidence="2">K</strain>
    </source>
</reference>
<dbReference type="GO" id="GO:0004672">
    <property type="term" value="F:protein kinase activity"/>
    <property type="evidence" value="ECO:0007669"/>
    <property type="project" value="InterPro"/>
</dbReference>
<evidence type="ECO:0000313" key="2">
    <source>
        <dbReference type="EMBL" id="OHS93371.1"/>
    </source>
</evidence>
<feature type="domain" description="Protein kinase" evidence="1">
    <location>
        <begin position="16"/>
        <end position="198"/>
    </location>
</feature>
<name>A0A1J4J6T8_9EUKA</name>
<dbReference type="Gene3D" id="1.10.510.10">
    <property type="entry name" value="Transferase(Phosphotransferase) domain 1"/>
    <property type="match status" value="1"/>
</dbReference>
<dbReference type="GO" id="GO:0005524">
    <property type="term" value="F:ATP binding"/>
    <property type="evidence" value="ECO:0007669"/>
    <property type="project" value="InterPro"/>
</dbReference>
<keyword evidence="3" id="KW-1185">Reference proteome</keyword>
<protein>
    <submittedName>
        <fullName evidence="2">AGC family protein kinase</fullName>
    </submittedName>
</protein>
<keyword evidence="2" id="KW-0418">Kinase</keyword>
<dbReference type="PANTHER" id="PTHR24347">
    <property type="entry name" value="SERINE/THREONINE-PROTEIN KINASE"/>
    <property type="match status" value="1"/>
</dbReference>
<gene>
    <name evidence="2" type="ORF">TRFO_40334</name>
</gene>
<dbReference type="PROSITE" id="PS50011">
    <property type="entry name" value="PROTEIN_KINASE_DOM"/>
    <property type="match status" value="1"/>
</dbReference>
<proteinExistence type="predicted"/>
<dbReference type="AlphaFoldDB" id="A0A1J4J6T8"/>
<dbReference type="InterPro" id="IPR011009">
    <property type="entry name" value="Kinase-like_dom_sf"/>
</dbReference>
<evidence type="ECO:0000313" key="3">
    <source>
        <dbReference type="Proteomes" id="UP000179807"/>
    </source>
</evidence>
<comment type="caution">
    <text evidence="2">The sequence shown here is derived from an EMBL/GenBank/DDBJ whole genome shotgun (WGS) entry which is preliminary data.</text>
</comment>
<dbReference type="SUPFAM" id="SSF56112">
    <property type="entry name" value="Protein kinase-like (PK-like)"/>
    <property type="match status" value="1"/>
</dbReference>
<dbReference type="Pfam" id="PF00069">
    <property type="entry name" value="Pkinase"/>
    <property type="match status" value="1"/>
</dbReference>
<keyword evidence="2" id="KW-0808">Transferase</keyword>
<dbReference type="SMART" id="SM00220">
    <property type="entry name" value="S_TKc"/>
    <property type="match status" value="1"/>
</dbReference>
<dbReference type="CDD" id="cd00180">
    <property type="entry name" value="PKc"/>
    <property type="match status" value="1"/>
</dbReference>
<dbReference type="OrthoDB" id="8806754at2759"/>
<dbReference type="VEuPathDB" id="TrichDB:TRFO_40334"/>
<dbReference type="PROSITE" id="PS00108">
    <property type="entry name" value="PROTEIN_KINASE_ST"/>
    <property type="match status" value="1"/>
</dbReference>
<dbReference type="GeneID" id="94847844"/>
<organism evidence="2 3">
    <name type="scientific">Tritrichomonas foetus</name>
    <dbReference type="NCBI Taxonomy" id="1144522"/>
    <lineage>
        <taxon>Eukaryota</taxon>
        <taxon>Metamonada</taxon>
        <taxon>Parabasalia</taxon>
        <taxon>Tritrichomonadida</taxon>
        <taxon>Tritrichomonadidae</taxon>
        <taxon>Tritrichomonas</taxon>
    </lineage>
</organism>
<evidence type="ECO:0000259" key="1">
    <source>
        <dbReference type="PROSITE" id="PS50011"/>
    </source>
</evidence>
<dbReference type="InterPro" id="IPR008271">
    <property type="entry name" value="Ser/Thr_kinase_AS"/>
</dbReference>
<dbReference type="Proteomes" id="UP000179807">
    <property type="component" value="Unassembled WGS sequence"/>
</dbReference>
<dbReference type="RefSeq" id="XP_068346508.1">
    <property type="nucleotide sequence ID" value="XM_068513140.1"/>
</dbReference>